<dbReference type="InterPro" id="IPR046341">
    <property type="entry name" value="SET_dom_sf"/>
</dbReference>
<protein>
    <recommendedName>
        <fullName evidence="1">SET domain-containing protein</fullName>
    </recommendedName>
</protein>
<feature type="domain" description="SET" evidence="1">
    <location>
        <begin position="29"/>
        <end position="147"/>
    </location>
</feature>
<dbReference type="InterPro" id="IPR001214">
    <property type="entry name" value="SET_dom"/>
</dbReference>
<organism evidence="2">
    <name type="scientific">seawater metagenome</name>
    <dbReference type="NCBI Taxonomy" id="1561972"/>
    <lineage>
        <taxon>unclassified sequences</taxon>
        <taxon>metagenomes</taxon>
        <taxon>ecological metagenomes</taxon>
    </lineage>
</organism>
<accession>A0A5E8CMD5</accession>
<dbReference type="Pfam" id="PF00856">
    <property type="entry name" value="SET"/>
    <property type="match status" value="1"/>
</dbReference>
<dbReference type="SUPFAM" id="SSF82199">
    <property type="entry name" value="SET domain"/>
    <property type="match status" value="1"/>
</dbReference>
<dbReference type="PROSITE" id="PS50280">
    <property type="entry name" value="SET"/>
    <property type="match status" value="1"/>
</dbReference>
<name>A0A5E8CMD5_9ZZZZ</name>
<evidence type="ECO:0000313" key="2">
    <source>
        <dbReference type="EMBL" id="VVU95762.1"/>
    </source>
</evidence>
<dbReference type="Gene3D" id="2.170.270.10">
    <property type="entry name" value="SET domain"/>
    <property type="match status" value="1"/>
</dbReference>
<gene>
    <name evidence="2" type="ORF">CPAV1605_1518</name>
</gene>
<sequence length="154" mass="18048">MLVPDNWPKDIKYSNTISKESQKHLQSLEGVELKEIQDYNHILRGEIGLFAKRDWQPFEVIGGYCGILKKDIGGKYVAFAYYNKKGDKWCIDAELEGNETRFINDYRNIKSYPNVMFQKTNVNNKRVILIIVIKEIKEGDEILSDYGETYWENI</sequence>
<reference evidence="2" key="1">
    <citation type="submission" date="2019-09" db="EMBL/GenBank/DDBJ databases">
        <authorList>
            <person name="Needham M D."/>
        </authorList>
    </citation>
    <scope>NUCLEOTIDE SEQUENCE</scope>
</reference>
<dbReference type="SMART" id="SM00317">
    <property type="entry name" value="SET"/>
    <property type="match status" value="1"/>
</dbReference>
<proteinExistence type="predicted"/>
<dbReference type="AlphaFoldDB" id="A0A5E8CMD5"/>
<dbReference type="EMBL" id="CABVLZ010000010">
    <property type="protein sequence ID" value="VVU95762.1"/>
    <property type="molecule type" value="Genomic_DNA"/>
</dbReference>
<evidence type="ECO:0000259" key="1">
    <source>
        <dbReference type="PROSITE" id="PS50280"/>
    </source>
</evidence>